<reference evidence="2" key="1">
    <citation type="journal article" date="2019" name="Int. J. Syst. Evol. Microbiol.">
        <title>The Global Catalogue of Microorganisms (GCM) 10K type strain sequencing project: providing services to taxonomists for standard genome sequencing and annotation.</title>
        <authorList>
            <consortium name="The Broad Institute Genomics Platform"/>
            <consortium name="The Broad Institute Genome Sequencing Center for Infectious Disease"/>
            <person name="Wu L."/>
            <person name="Ma J."/>
        </authorList>
    </citation>
    <scope>NUCLEOTIDE SEQUENCE [LARGE SCALE GENOMIC DNA]</scope>
    <source>
        <strain evidence="2">CGMCC 1.12471</strain>
    </source>
</reference>
<organism evidence="1 2">
    <name type="scientific">Amnibacterium endophyticum</name>
    <dbReference type="NCBI Taxonomy" id="2109337"/>
    <lineage>
        <taxon>Bacteria</taxon>
        <taxon>Bacillati</taxon>
        <taxon>Actinomycetota</taxon>
        <taxon>Actinomycetes</taxon>
        <taxon>Micrococcales</taxon>
        <taxon>Microbacteriaceae</taxon>
        <taxon>Amnibacterium</taxon>
    </lineage>
</organism>
<evidence type="ECO:0000313" key="2">
    <source>
        <dbReference type="Proteomes" id="UP001597347"/>
    </source>
</evidence>
<evidence type="ECO:0008006" key="3">
    <source>
        <dbReference type="Google" id="ProtNLM"/>
    </source>
</evidence>
<gene>
    <name evidence="1" type="ORF">ACFSBI_12570</name>
</gene>
<accession>A0ABW4LFW5</accession>
<dbReference type="RefSeq" id="WP_377935441.1">
    <property type="nucleotide sequence ID" value="NZ_JBHUEA010000020.1"/>
</dbReference>
<comment type="caution">
    <text evidence="1">The sequence shown here is derived from an EMBL/GenBank/DDBJ whole genome shotgun (WGS) entry which is preliminary data.</text>
</comment>
<protein>
    <recommendedName>
        <fullName evidence="3">PD-(D/E)XK endonuclease-like domain-containing protein</fullName>
    </recommendedName>
</protein>
<name>A0ABW4LFW5_9MICO</name>
<proteinExistence type="predicted"/>
<dbReference type="EMBL" id="JBHUEA010000020">
    <property type="protein sequence ID" value="MFD1722385.1"/>
    <property type="molecule type" value="Genomic_DNA"/>
</dbReference>
<sequence length="204" mass="23099">MPDEDEAWITPSSIERLSGEERFTGLEASVREFWRFALGDPRMNNARGYLAEFLVARALAISNPQRIEWAEYDVLLDDIRIEVKSSAYLQAWEQRHLSRITFSGLKGTPYNPRSGYDPAGRQYNAEVYVFGVQTALTHDAYDPLDVSQWEWYVLPRSVLAHLGQATISLTTLRAHTHQVELQTLEVAVRAAASADREPPSPHPS</sequence>
<evidence type="ECO:0000313" key="1">
    <source>
        <dbReference type="EMBL" id="MFD1722385.1"/>
    </source>
</evidence>
<dbReference type="Proteomes" id="UP001597347">
    <property type="component" value="Unassembled WGS sequence"/>
</dbReference>
<keyword evidence="2" id="KW-1185">Reference proteome</keyword>